<dbReference type="Pfam" id="PF13487">
    <property type="entry name" value="HD_5"/>
    <property type="match status" value="1"/>
</dbReference>
<keyword evidence="3 6" id="KW-0812">Transmembrane</keyword>
<proteinExistence type="predicted"/>
<organism evidence="10 11">
    <name type="scientific">Hujiaoplasma nucleasis</name>
    <dbReference type="NCBI Taxonomy" id="2725268"/>
    <lineage>
        <taxon>Bacteria</taxon>
        <taxon>Bacillati</taxon>
        <taxon>Mycoplasmatota</taxon>
        <taxon>Mollicutes</taxon>
        <taxon>Candidatus Izemoplasmatales</taxon>
        <taxon>Hujiaoplasmataceae</taxon>
        <taxon>Hujiaoplasma</taxon>
    </lineage>
</organism>
<dbReference type="PANTHER" id="PTHR43155:SF2">
    <property type="entry name" value="CYCLIC DI-GMP PHOSPHODIESTERASE PA4108"/>
    <property type="match status" value="1"/>
</dbReference>
<dbReference type="GO" id="GO:0005886">
    <property type="term" value="C:plasma membrane"/>
    <property type="evidence" value="ECO:0007669"/>
    <property type="project" value="UniProtKB-SubCell"/>
</dbReference>
<evidence type="ECO:0000256" key="2">
    <source>
        <dbReference type="ARBA" id="ARBA00022475"/>
    </source>
</evidence>
<evidence type="ECO:0000259" key="9">
    <source>
        <dbReference type="PROSITE" id="PS51832"/>
    </source>
</evidence>
<evidence type="ECO:0000256" key="5">
    <source>
        <dbReference type="ARBA" id="ARBA00023136"/>
    </source>
</evidence>
<dbReference type="RefSeq" id="WP_312032002.1">
    <property type="nucleotide sequence ID" value="NZ_CP051151.1"/>
</dbReference>
<feature type="transmembrane region" description="Helical" evidence="6">
    <location>
        <begin position="174"/>
        <end position="194"/>
    </location>
</feature>
<dbReference type="GO" id="GO:0000155">
    <property type="term" value="F:phosphorelay sensor kinase activity"/>
    <property type="evidence" value="ECO:0007669"/>
    <property type="project" value="InterPro"/>
</dbReference>
<dbReference type="GO" id="GO:0071555">
    <property type="term" value="P:cell wall organization"/>
    <property type="evidence" value="ECO:0007669"/>
    <property type="project" value="InterPro"/>
</dbReference>
<feature type="transmembrane region" description="Helical" evidence="6">
    <location>
        <begin position="141"/>
        <end position="162"/>
    </location>
</feature>
<dbReference type="KEGG" id="tbk:HF295_01095"/>
<keyword evidence="4 6" id="KW-1133">Transmembrane helix</keyword>
<dbReference type="Pfam" id="PF07694">
    <property type="entry name" value="5TM-5TMR_LYT"/>
    <property type="match status" value="1"/>
</dbReference>
<feature type="domain" description="GGDEF" evidence="8">
    <location>
        <begin position="365"/>
        <end position="495"/>
    </location>
</feature>
<dbReference type="Gene3D" id="1.10.3210.10">
    <property type="entry name" value="Hypothetical protein af1432"/>
    <property type="match status" value="1"/>
</dbReference>
<dbReference type="Pfam" id="PF08448">
    <property type="entry name" value="PAS_4"/>
    <property type="match status" value="1"/>
</dbReference>
<dbReference type="InterPro" id="IPR037522">
    <property type="entry name" value="HD_GYP_dom"/>
</dbReference>
<feature type="domain" description="PAC" evidence="7">
    <location>
        <begin position="282"/>
        <end position="336"/>
    </location>
</feature>
<evidence type="ECO:0000313" key="11">
    <source>
        <dbReference type="Proteomes" id="UP000512167"/>
    </source>
</evidence>
<dbReference type="Proteomes" id="UP000512167">
    <property type="component" value="Chromosome"/>
</dbReference>
<evidence type="ECO:0000256" key="1">
    <source>
        <dbReference type="ARBA" id="ARBA00004651"/>
    </source>
</evidence>
<gene>
    <name evidence="10" type="ORF">HF295_01095</name>
</gene>
<dbReference type="InterPro" id="IPR003607">
    <property type="entry name" value="HD/PDEase_dom"/>
</dbReference>
<feature type="transmembrane region" description="Helical" evidence="6">
    <location>
        <begin position="18"/>
        <end position="36"/>
    </location>
</feature>
<dbReference type="Gene3D" id="3.30.450.20">
    <property type="entry name" value="PAS domain"/>
    <property type="match status" value="1"/>
</dbReference>
<dbReference type="SUPFAM" id="SSF109604">
    <property type="entry name" value="HD-domain/PDEase-like"/>
    <property type="match status" value="1"/>
</dbReference>
<dbReference type="NCBIfam" id="TIGR00254">
    <property type="entry name" value="GGDEF"/>
    <property type="match status" value="1"/>
</dbReference>
<reference evidence="10 11" key="1">
    <citation type="submission" date="2020-04" db="EMBL/GenBank/DDBJ databases">
        <authorList>
            <person name="Zheng R.K."/>
            <person name="Sun C.M."/>
        </authorList>
    </citation>
    <scope>NUCLEOTIDE SEQUENCE [LARGE SCALE GENOMIC DNA]</scope>
    <source>
        <strain evidence="11">zrk29</strain>
    </source>
</reference>
<dbReference type="PROSITE" id="PS50113">
    <property type="entry name" value="PAC"/>
    <property type="match status" value="1"/>
</dbReference>
<evidence type="ECO:0000256" key="6">
    <source>
        <dbReference type="SAM" id="Phobius"/>
    </source>
</evidence>
<dbReference type="InterPro" id="IPR013656">
    <property type="entry name" value="PAS_4"/>
</dbReference>
<dbReference type="SMART" id="SM00471">
    <property type="entry name" value="HDc"/>
    <property type="match status" value="1"/>
</dbReference>
<dbReference type="Gene3D" id="3.30.70.270">
    <property type="match status" value="1"/>
</dbReference>
<dbReference type="CDD" id="cd01949">
    <property type="entry name" value="GGDEF"/>
    <property type="match status" value="1"/>
</dbReference>
<dbReference type="Pfam" id="PF00990">
    <property type="entry name" value="GGDEF"/>
    <property type="match status" value="1"/>
</dbReference>
<dbReference type="EMBL" id="CP051151">
    <property type="protein sequence ID" value="QLY39530.1"/>
    <property type="molecule type" value="Genomic_DNA"/>
</dbReference>
<dbReference type="AlphaFoldDB" id="A0A7L6MZW2"/>
<evidence type="ECO:0000256" key="3">
    <source>
        <dbReference type="ARBA" id="ARBA00022692"/>
    </source>
</evidence>
<accession>A0A7L6MZW2</accession>
<evidence type="ECO:0000313" key="10">
    <source>
        <dbReference type="EMBL" id="QLY39530.1"/>
    </source>
</evidence>
<dbReference type="InterPro" id="IPR000160">
    <property type="entry name" value="GGDEF_dom"/>
</dbReference>
<dbReference type="CDD" id="cd00077">
    <property type="entry name" value="HDc"/>
    <property type="match status" value="1"/>
</dbReference>
<dbReference type="PANTHER" id="PTHR43155">
    <property type="entry name" value="CYCLIC DI-GMP PHOSPHODIESTERASE PA4108-RELATED"/>
    <property type="match status" value="1"/>
</dbReference>
<dbReference type="SUPFAM" id="SSF55073">
    <property type="entry name" value="Nucleotide cyclase"/>
    <property type="match status" value="1"/>
</dbReference>
<keyword evidence="2" id="KW-1003">Cell membrane</keyword>
<dbReference type="InterPro" id="IPR011620">
    <property type="entry name" value="Sig_transdc_His_kinase_LytS_TM"/>
</dbReference>
<dbReference type="InterPro" id="IPR043128">
    <property type="entry name" value="Rev_trsase/Diguanyl_cyclase"/>
</dbReference>
<dbReference type="PROSITE" id="PS51832">
    <property type="entry name" value="HD_GYP"/>
    <property type="match status" value="1"/>
</dbReference>
<evidence type="ECO:0000259" key="8">
    <source>
        <dbReference type="PROSITE" id="PS50887"/>
    </source>
</evidence>
<dbReference type="PROSITE" id="PS50887">
    <property type="entry name" value="GGDEF"/>
    <property type="match status" value="1"/>
</dbReference>
<feature type="transmembrane region" description="Helical" evidence="6">
    <location>
        <begin position="78"/>
        <end position="106"/>
    </location>
</feature>
<keyword evidence="11" id="KW-1185">Reference proteome</keyword>
<protein>
    <submittedName>
        <fullName evidence="10">Diguanylate cyclase</fullName>
    </submittedName>
</protein>
<dbReference type="InterPro" id="IPR029787">
    <property type="entry name" value="Nucleotide_cyclase"/>
</dbReference>
<feature type="transmembrane region" description="Helical" evidence="6">
    <location>
        <begin position="112"/>
        <end position="129"/>
    </location>
</feature>
<dbReference type="InterPro" id="IPR000700">
    <property type="entry name" value="PAS-assoc_C"/>
</dbReference>
<evidence type="ECO:0000259" key="7">
    <source>
        <dbReference type="PROSITE" id="PS50113"/>
    </source>
</evidence>
<evidence type="ECO:0000256" key="4">
    <source>
        <dbReference type="ARBA" id="ARBA00022989"/>
    </source>
</evidence>
<comment type="subcellular location">
    <subcellularLocation>
        <location evidence="1">Cell membrane</location>
        <topology evidence="1">Multi-pass membrane protein</topology>
    </subcellularLocation>
</comment>
<keyword evidence="5 6" id="KW-0472">Membrane</keyword>
<name>A0A7L6MZW2_9MOLU</name>
<dbReference type="SMART" id="SM00267">
    <property type="entry name" value="GGDEF"/>
    <property type="match status" value="1"/>
</dbReference>
<feature type="domain" description="HD-GYP" evidence="9">
    <location>
        <begin position="485"/>
        <end position="670"/>
    </location>
</feature>
<sequence>MLLNILLLGASNVDFETIALNIMFLVWIAVLYAVFVGNYFKNSILKKIGLGLLVSSVSILILSVSFEMIEGYLFDTRTVLFSLSGLFLGLIPTLVIALVTLAYRFYLGHEGVYLGMVLILMSSSYGLLWKYFVWKKLKVNYLVELIVFSLISGLLPFLLLMAWDYSLFQPHLNFIYIFYLITIPIITFLLSLILHRQKHLANLSNMINEQRDLLNIAINSPKVMEIYVLDKDFNYLLFNSYHEYCMKMYYGSNIKVGDSFLEYIKNSEMYSRYRSQIFKALQGVEYSTIDEVETTQGKYYESMFTPIRNGSNDVIGVAIFSYDVTKRKSYEIHLEYLNYHDALTNVYNRRYYNENMITYDSIENYPLCLILGDVNSLKTVNDAFGHQAGDEMLKQTADVLKNIVGETGFVSRIGGDEFIVLLKNTPKHKAEKVIKDINSALDQRSIEGVRLSMSIGYEILEQGGSVENTFKQAEDKMYINKLYEQSTDKNETINTIMKGLYEKNSREEMHSQRVSKYCGMIGQALKLPKDKVNSLKIAGILHDIGKIAIEDSILDKPGKLTDFEYERIKKHSEIGYRILSASSQYLEISKDILHHHEHYNGKGYPRGLKGENIPFNSRIIAVADAYDAMTLSRPYRSSFTKEEAIKELKKCSGTQFDPLIVDAFIKVINK</sequence>